<dbReference type="STRING" id="2656787.A0A370TLD2"/>
<evidence type="ECO:0000313" key="2">
    <source>
        <dbReference type="EMBL" id="RDL36331.1"/>
    </source>
</evidence>
<comment type="caution">
    <text evidence="2">The sequence shown here is derived from an EMBL/GenBank/DDBJ whole genome shotgun (WGS) entry which is preliminary data.</text>
</comment>
<keyword evidence="1" id="KW-0175">Coiled coil</keyword>
<protein>
    <submittedName>
        <fullName evidence="2">Uncharacterized protein</fullName>
    </submittedName>
</protein>
<accession>A0A370TLD2</accession>
<reference evidence="2 3" key="1">
    <citation type="journal article" date="2018" name="IMA Fungus">
        <title>IMA Genome-F 9: Draft genome sequence of Annulohypoxylon stygium, Aspergillus mulundensis, Berkeleyomyces basicola (syn. Thielaviopsis basicola), Ceratocystis smalleyi, two Cercospora beticola strains, Coleophoma cylindrospora, Fusarium fracticaudum, Phialophora cf. hyalina, and Morchella septimelata.</title>
        <authorList>
            <person name="Wingfield B.D."/>
            <person name="Bills G.F."/>
            <person name="Dong Y."/>
            <person name="Huang W."/>
            <person name="Nel W.J."/>
            <person name="Swalarsk-Parry B.S."/>
            <person name="Vaghefi N."/>
            <person name="Wilken P.M."/>
            <person name="An Z."/>
            <person name="de Beer Z.W."/>
            <person name="De Vos L."/>
            <person name="Chen L."/>
            <person name="Duong T.A."/>
            <person name="Gao Y."/>
            <person name="Hammerbacher A."/>
            <person name="Kikkert J.R."/>
            <person name="Li Y."/>
            <person name="Li H."/>
            <person name="Li K."/>
            <person name="Li Q."/>
            <person name="Liu X."/>
            <person name="Ma X."/>
            <person name="Naidoo K."/>
            <person name="Pethybridge S.J."/>
            <person name="Sun J."/>
            <person name="Steenkamp E.T."/>
            <person name="van der Nest M.A."/>
            <person name="van Wyk S."/>
            <person name="Wingfield M.J."/>
            <person name="Xiong C."/>
            <person name="Yue Q."/>
            <person name="Zhang X."/>
        </authorList>
    </citation>
    <scope>NUCLEOTIDE SEQUENCE [LARGE SCALE GENOMIC DNA]</scope>
    <source>
        <strain evidence="2 3">BP 5553</strain>
    </source>
</reference>
<organism evidence="2 3">
    <name type="scientific">Venustampulla echinocandica</name>
    <dbReference type="NCBI Taxonomy" id="2656787"/>
    <lineage>
        <taxon>Eukaryota</taxon>
        <taxon>Fungi</taxon>
        <taxon>Dikarya</taxon>
        <taxon>Ascomycota</taxon>
        <taxon>Pezizomycotina</taxon>
        <taxon>Leotiomycetes</taxon>
        <taxon>Helotiales</taxon>
        <taxon>Pleuroascaceae</taxon>
        <taxon>Venustampulla</taxon>
    </lineage>
</organism>
<dbReference type="GeneID" id="43598532"/>
<sequence length="1015" mass="115984">MSDDPISDFDSIVLETPTRKVAKRKIGDATSNYEASVAAFEECNHDLLAISKELLDSKDIVTNDFDRLRAAADRKSHADIWRQKMSQKMSKLQNNLAQAQIELDKVTPYQKRVNPDSNPPRELVEDALAIVVSSHKSLDPARGLDDKVRNMLFNVEVEHLQQEVDRLQEKCANFQNQSQIRRTETGNELSRLRSENDEFSAELVKMRDERDKHRNDSNSLMAERDVHKQAMKKKQSEVNELLASNKALDGLISKADREKETLRNQVQNLKSEYRTAFEKIKKDHLEKLEKAKTSLEQERMHHDRLKTVTAEREREVESLKIELTTVNEQLETAQSTRDAEVRRFKAKTEKLNESLEQEKLNLAEKTAEASKLRNELNEMTEQISQLKKDLKDETAKASHLHADLKDEIARSSQLQTALDDESAKSIRLQTDLDRAWSKIKDETAKASHLHADLKDETARSSQLQTALDDESAKSIRLQTDLDRAWSKIKDETAKASYLQVNLKYETARSNQLQTDLDETKQLHSATLEKIKVARVLERNEATKLKESLELLLANEHAALDMAVRNNSQLGIQLSTLRSEYASATARLNAAQQIIPQQDSQLNIATEKIRALETRVAEETRKSEETAARLESAQHQIHEKDSKLSTAARDIKALETNVSEQKVTSDAVEKELQSAKKQMRQNDAEIVTLRLAVSNETRRSTTNEQNARRQMRFLIRAGVTEVDDVAANEIAGHMMSWTGQQIEILNIHLDHQVWDVAVEDDSNYKNDYSKSTAFANLARLYTVIGRPDEFHETWIPCMLLSHVVKMLVVSCDIFDIILAARCVIKYLDQAPISSPRGVMYLMGMIQLNLIILARCPRIWQAIDTDQNRVAESFKARIQSETDFFCKCLPLVTLNVGLWEAQLAASYQDDVTFTSGCYLVSNEETKWVLIANVDNKFIHLVDINLLERSSKEPLADNVTYILAREFLRPELILKHLWNSDEARWWNRCIIPMAAVDSTMRELQARIEAGEDLFGLWP</sequence>
<dbReference type="RefSeq" id="XP_031868987.1">
    <property type="nucleotide sequence ID" value="XM_032014306.1"/>
</dbReference>
<dbReference type="OrthoDB" id="10255522at2759"/>
<evidence type="ECO:0000313" key="3">
    <source>
        <dbReference type="Proteomes" id="UP000254866"/>
    </source>
</evidence>
<feature type="coiled-coil region" evidence="1">
    <location>
        <begin position="573"/>
        <end position="684"/>
    </location>
</feature>
<feature type="coiled-coil region" evidence="1">
    <location>
        <begin position="150"/>
        <end position="407"/>
    </location>
</feature>
<evidence type="ECO:0000256" key="1">
    <source>
        <dbReference type="SAM" id="Coils"/>
    </source>
</evidence>
<dbReference type="EMBL" id="NPIC01000004">
    <property type="protein sequence ID" value="RDL36331.1"/>
    <property type="molecule type" value="Genomic_DNA"/>
</dbReference>
<gene>
    <name evidence="2" type="ORF">BP5553_05683</name>
</gene>
<dbReference type="PANTHER" id="PTHR18937">
    <property type="entry name" value="STRUCTURAL MAINTENANCE OF CHROMOSOMES SMC FAMILY MEMBER"/>
    <property type="match status" value="1"/>
</dbReference>
<dbReference type="AlphaFoldDB" id="A0A370TLD2"/>
<name>A0A370TLD2_9HELO</name>
<proteinExistence type="predicted"/>
<dbReference type="Proteomes" id="UP000254866">
    <property type="component" value="Unassembled WGS sequence"/>
</dbReference>
<keyword evidence="3" id="KW-1185">Reference proteome</keyword>